<dbReference type="Pfam" id="PF26639">
    <property type="entry name" value="Het-6_barrel"/>
    <property type="match status" value="1"/>
</dbReference>
<dbReference type="AlphaFoldDB" id="A0A2J6TPJ5"/>
<evidence type="ECO:0000313" key="3">
    <source>
        <dbReference type="Proteomes" id="UP000235371"/>
    </source>
</evidence>
<protein>
    <recommendedName>
        <fullName evidence="1">Heterokaryon incompatibility domain-containing protein</fullName>
    </recommendedName>
</protein>
<dbReference type="Pfam" id="PF06985">
    <property type="entry name" value="HET"/>
    <property type="match status" value="1"/>
</dbReference>
<dbReference type="InterPro" id="IPR052895">
    <property type="entry name" value="HetReg/Transcr_Mod"/>
</dbReference>
<organism evidence="2 3">
    <name type="scientific">Hyaloscypha bicolor E</name>
    <dbReference type="NCBI Taxonomy" id="1095630"/>
    <lineage>
        <taxon>Eukaryota</taxon>
        <taxon>Fungi</taxon>
        <taxon>Dikarya</taxon>
        <taxon>Ascomycota</taxon>
        <taxon>Pezizomycotina</taxon>
        <taxon>Leotiomycetes</taxon>
        <taxon>Helotiales</taxon>
        <taxon>Hyaloscyphaceae</taxon>
        <taxon>Hyaloscypha</taxon>
        <taxon>Hyaloscypha bicolor</taxon>
    </lineage>
</organism>
<accession>A0A2J6TPJ5</accession>
<dbReference type="OrthoDB" id="2157530at2759"/>
<dbReference type="EMBL" id="KZ613747">
    <property type="protein sequence ID" value="PMD64943.1"/>
    <property type="molecule type" value="Genomic_DNA"/>
</dbReference>
<dbReference type="InParanoid" id="A0A2J6TPJ5"/>
<proteinExistence type="predicted"/>
<dbReference type="GeneID" id="36587497"/>
<dbReference type="PANTHER" id="PTHR24148:SF64">
    <property type="entry name" value="HETEROKARYON INCOMPATIBILITY DOMAIN-CONTAINING PROTEIN"/>
    <property type="match status" value="1"/>
</dbReference>
<evidence type="ECO:0000259" key="1">
    <source>
        <dbReference type="Pfam" id="PF06985"/>
    </source>
</evidence>
<evidence type="ECO:0000313" key="2">
    <source>
        <dbReference type="EMBL" id="PMD64943.1"/>
    </source>
</evidence>
<dbReference type="InterPro" id="IPR010730">
    <property type="entry name" value="HET"/>
</dbReference>
<feature type="domain" description="Heterokaryon incompatibility" evidence="1">
    <location>
        <begin position="62"/>
        <end position="214"/>
    </location>
</feature>
<keyword evidence="3" id="KW-1185">Reference proteome</keyword>
<gene>
    <name evidence="2" type="ORF">K444DRAFT_608621</name>
</gene>
<sequence length="630" mass="71394">MEGFNPARLPPSVHLGTSTEIYSYLRLQEGEIRLLELFPSNEFADQILCHLHHIPIDDLPVYNALSYAWGTDSTSRLPIFIDGKSLMAMPNLEAFLRQHREDEAGSTNSILWIDAICINQDDLAERRQQIGMMCRLYSRCSRLIVWLGVSDDNSKAAIALLKVTAKAKKEGPEALCSWRNTLASRFFELGENYHLPLFKFFSRAWFSRTWIVQEYVLGCTNDMVFKCGGLHFPQEELHVVLDLIAYNWPATNSTGDPSTIPRFEERASGGIVWYVSVTKLLANRKVFSMALGKEEPISLLSWLSGLRDTNATDPRDKVYGALGLTESFGQNECPRVYDVDAMIVDYTQPVQDIYSSLVKSLVICTKRIDVLLACCERSHNVQRSWTPDWSIGVAFPGFGSFECGTGCTLFDDEWYESSGTRDALVAFASNLSTMTVRGLVWDMVETFAPEFGKGTTEDISFFISFFQTNWHSLVNNPAFSSERDCLQRLWQTFLISVEGSLVDLCSEDEFIALGLNEISNPDTQSLHKQESDEEFILHTPRLLQEVVNENGRRERLFLTSRNFIGKDFSRRLQPGDLICVLLGCPVPVALRRVGTHYEFIRSVYLDGIMLGEALEALERGEVELEDFELH</sequence>
<dbReference type="PANTHER" id="PTHR24148">
    <property type="entry name" value="ANKYRIN REPEAT DOMAIN-CONTAINING PROTEIN 39 HOMOLOG-RELATED"/>
    <property type="match status" value="1"/>
</dbReference>
<name>A0A2J6TPJ5_9HELO</name>
<dbReference type="Proteomes" id="UP000235371">
    <property type="component" value="Unassembled WGS sequence"/>
</dbReference>
<reference evidence="2 3" key="1">
    <citation type="submission" date="2016-04" db="EMBL/GenBank/DDBJ databases">
        <title>A degradative enzymes factory behind the ericoid mycorrhizal symbiosis.</title>
        <authorList>
            <consortium name="DOE Joint Genome Institute"/>
            <person name="Martino E."/>
            <person name="Morin E."/>
            <person name="Grelet G."/>
            <person name="Kuo A."/>
            <person name="Kohler A."/>
            <person name="Daghino S."/>
            <person name="Barry K."/>
            <person name="Choi C."/>
            <person name="Cichocki N."/>
            <person name="Clum A."/>
            <person name="Copeland A."/>
            <person name="Hainaut M."/>
            <person name="Haridas S."/>
            <person name="Labutti K."/>
            <person name="Lindquist E."/>
            <person name="Lipzen A."/>
            <person name="Khouja H.-R."/>
            <person name="Murat C."/>
            <person name="Ohm R."/>
            <person name="Olson A."/>
            <person name="Spatafora J."/>
            <person name="Veneault-Fourrey C."/>
            <person name="Henrissat B."/>
            <person name="Grigoriev I."/>
            <person name="Martin F."/>
            <person name="Perotto S."/>
        </authorList>
    </citation>
    <scope>NUCLEOTIDE SEQUENCE [LARGE SCALE GENOMIC DNA]</scope>
    <source>
        <strain evidence="2 3">E</strain>
    </source>
</reference>
<dbReference type="RefSeq" id="XP_024741847.1">
    <property type="nucleotide sequence ID" value="XM_024879420.1"/>
</dbReference>